<evidence type="ECO:0000313" key="2">
    <source>
        <dbReference type="EMBL" id="MFC4105171.1"/>
    </source>
</evidence>
<keyword evidence="3" id="KW-1185">Reference proteome</keyword>
<feature type="transmembrane region" description="Helical" evidence="1">
    <location>
        <begin position="122"/>
        <end position="143"/>
    </location>
</feature>
<organism evidence="2 3">
    <name type="scientific">Micromonospora zhanjiangensis</name>
    <dbReference type="NCBI Taxonomy" id="1522057"/>
    <lineage>
        <taxon>Bacteria</taxon>
        <taxon>Bacillati</taxon>
        <taxon>Actinomycetota</taxon>
        <taxon>Actinomycetes</taxon>
        <taxon>Micromonosporales</taxon>
        <taxon>Micromonosporaceae</taxon>
        <taxon>Micromonospora</taxon>
    </lineage>
</organism>
<reference evidence="3" key="1">
    <citation type="journal article" date="2019" name="Int. J. Syst. Evol. Microbiol.">
        <title>The Global Catalogue of Microorganisms (GCM) 10K type strain sequencing project: providing services to taxonomists for standard genome sequencing and annotation.</title>
        <authorList>
            <consortium name="The Broad Institute Genomics Platform"/>
            <consortium name="The Broad Institute Genome Sequencing Center for Infectious Disease"/>
            <person name="Wu L."/>
            <person name="Ma J."/>
        </authorList>
    </citation>
    <scope>NUCLEOTIDE SEQUENCE [LARGE SCALE GENOMIC DNA]</scope>
    <source>
        <strain evidence="3">2902at01</strain>
    </source>
</reference>
<accession>A0ABV8KGF4</accession>
<gene>
    <name evidence="2" type="ORF">ACFOX0_04345</name>
</gene>
<comment type="caution">
    <text evidence="2">The sequence shown here is derived from an EMBL/GenBank/DDBJ whole genome shotgun (WGS) entry which is preliminary data.</text>
</comment>
<protein>
    <submittedName>
        <fullName evidence="2">Uncharacterized protein</fullName>
    </submittedName>
</protein>
<dbReference type="EMBL" id="JBHSBN010000002">
    <property type="protein sequence ID" value="MFC4105171.1"/>
    <property type="molecule type" value="Genomic_DNA"/>
</dbReference>
<feature type="transmembrane region" description="Helical" evidence="1">
    <location>
        <begin position="81"/>
        <end position="110"/>
    </location>
</feature>
<dbReference type="RefSeq" id="WP_377542171.1">
    <property type="nucleotide sequence ID" value="NZ_JBHSBN010000002.1"/>
</dbReference>
<evidence type="ECO:0000256" key="1">
    <source>
        <dbReference type="SAM" id="Phobius"/>
    </source>
</evidence>
<keyword evidence="1" id="KW-1133">Transmembrane helix</keyword>
<evidence type="ECO:0000313" key="3">
    <source>
        <dbReference type="Proteomes" id="UP001595868"/>
    </source>
</evidence>
<proteinExistence type="predicted"/>
<keyword evidence="1" id="KW-0812">Transmembrane</keyword>
<keyword evidence="1" id="KW-0472">Membrane</keyword>
<dbReference type="Proteomes" id="UP001595868">
    <property type="component" value="Unassembled WGS sequence"/>
</dbReference>
<sequence length="153" mass="16363">MTEQAGTAGEVGRIGRLGRVRLAIGFQYLLGVVYLIGGVGTLLIAAIRTGDWAGLLDPGLERFGDPKDVIAIGPDTVWNPILWIFGLSRVGAMLITPLAFAAVLLGLPCLADRAVRADRRTWRLLLIGTVICVVLAAVPSTPYGDQLQTWLLD</sequence>
<name>A0ABV8KGF4_9ACTN</name>
<feature type="transmembrane region" description="Helical" evidence="1">
    <location>
        <begin position="22"/>
        <end position="47"/>
    </location>
</feature>